<feature type="domain" description="DUF7802" evidence="3">
    <location>
        <begin position="578"/>
        <end position="960"/>
    </location>
</feature>
<feature type="transmembrane region" description="Helical" evidence="2">
    <location>
        <begin position="778"/>
        <end position="801"/>
    </location>
</feature>
<feature type="transmembrane region" description="Helical" evidence="2">
    <location>
        <begin position="740"/>
        <end position="757"/>
    </location>
</feature>
<feature type="transmembrane region" description="Helical" evidence="2">
    <location>
        <begin position="666"/>
        <end position="685"/>
    </location>
</feature>
<feature type="compositionally biased region" description="Basic and acidic residues" evidence="1">
    <location>
        <begin position="8"/>
        <end position="27"/>
    </location>
</feature>
<evidence type="ECO:0000256" key="1">
    <source>
        <dbReference type="SAM" id="MobiDB-lite"/>
    </source>
</evidence>
<keyword evidence="2" id="KW-1133">Transmembrane helix</keyword>
<dbReference type="STRING" id="76193.A0A194QLW0"/>
<feature type="transmembrane region" description="Helical" evidence="2">
    <location>
        <begin position="943"/>
        <end position="962"/>
    </location>
</feature>
<keyword evidence="2" id="KW-0472">Membrane</keyword>
<gene>
    <name evidence="4" type="ORF">RR48_14088</name>
</gene>
<evidence type="ECO:0000313" key="4">
    <source>
        <dbReference type="EMBL" id="KPJ06349.1"/>
    </source>
</evidence>
<proteinExistence type="predicted"/>
<feature type="compositionally biased region" description="Basic and acidic residues" evidence="1">
    <location>
        <begin position="256"/>
        <end position="265"/>
    </location>
</feature>
<feature type="compositionally biased region" description="Polar residues" evidence="1">
    <location>
        <begin position="147"/>
        <end position="156"/>
    </location>
</feature>
<evidence type="ECO:0000256" key="2">
    <source>
        <dbReference type="SAM" id="Phobius"/>
    </source>
</evidence>
<dbReference type="EMBL" id="KQ461196">
    <property type="protein sequence ID" value="KPJ06349.1"/>
    <property type="molecule type" value="Genomic_DNA"/>
</dbReference>
<sequence length="979" mass="110466">MEGLASADHFDSKEVSQEKVNNVEEKTQVTNDNEPTSGSKRNYADGQLNAETNDDDVTKKKKRKEAEDKEPVTKPAAAARGGPGRTPSGTKPPGPASKTGAAPLGKSGGKGSSKTQSGKGAGGKVNNQLHQKGGKSQSQNKQDRKSPVQSQKSGQAKDTGDGDSEEVKSESGPKVPPLKIVIPGGAGGSGGRNEQEEGGTGQRGSGKGRGGGTLPYVIPCTTNDAGQTSDSSDGNSDDKRLSECGKTGQRVLRSHRTNDDKDKGRTSPHAGAETRGQALNLNKSPPQGSVMPDPSVELHPRKRKIKTSKDSHRESRHESTQDTSLIHAVTHSNPYQMHLQIRKQVEQRQKSLFPVKPKPPKDFHKYLMNRCTYTLQGNVNCPVIEIPPNLAPQMVEEFKRQEQERTHLRMQHLVEKEKLVLSVEQEILRVHGRAERAVANQALPYSVCTVLRDKEVCNLLAPEQEEKRNAQRSRCNGRQINSWLQEVDDKWEKIKEVMLRRQNMEAETLHASQIMEWEWKLKDSGLCEFNSNPKIESVHVPQIHYNLRESLSKMCNIGLVFGSRVDSKSFRWFNMANTITEWILQTNNLSELWAAQPTYIISQTVYIIAGLITLIHAFSKGGRWPYFWLGTVLHGLFTDNFWHFVLPEYDNFWHSQTPIIFLGARLPLHIILLYPAFIYHAAYALSKLHLPFYAEPFAVGLVTVLVDIPYDIVAVKFVHWTWHDTDPNIFDRHYWVPWNSYYFHATFAASFFFFFHVSRKWFAPKVEQWQSAGKAAEWKSLIISSLLGMPGGVLMFVPIYHPLHDVYKIHSEVTFFLLFAIFGVIIINGILSKRKENTDKLTTVYYILMLQLAVHYSIYWIFVVFFDPEKEVSKGLHEPVGPCNERASLVTPFGQTLYKSKYFCPDKYDEAYFDFHCVGGKKPQNGETWYTICGTPFENRAEYITVLSTIQIVAAGVFYGLYFKTMRQQTTTTKKLKSK</sequence>
<feature type="transmembrane region" description="Helical" evidence="2">
    <location>
        <begin position="813"/>
        <end position="831"/>
    </location>
</feature>
<evidence type="ECO:0000259" key="3">
    <source>
        <dbReference type="Pfam" id="PF25085"/>
    </source>
</evidence>
<reference evidence="4 5" key="1">
    <citation type="journal article" date="2015" name="Nat. Commun.">
        <title>Outbred genome sequencing and CRISPR/Cas9 gene editing in butterflies.</title>
        <authorList>
            <person name="Li X."/>
            <person name="Fan D."/>
            <person name="Zhang W."/>
            <person name="Liu G."/>
            <person name="Zhang L."/>
            <person name="Zhao L."/>
            <person name="Fang X."/>
            <person name="Chen L."/>
            <person name="Dong Y."/>
            <person name="Chen Y."/>
            <person name="Ding Y."/>
            <person name="Zhao R."/>
            <person name="Feng M."/>
            <person name="Zhu Y."/>
            <person name="Feng Y."/>
            <person name="Jiang X."/>
            <person name="Zhu D."/>
            <person name="Xiang H."/>
            <person name="Feng X."/>
            <person name="Li S."/>
            <person name="Wang J."/>
            <person name="Zhang G."/>
            <person name="Kronforst M.R."/>
            <person name="Wang W."/>
        </authorList>
    </citation>
    <scope>NUCLEOTIDE SEQUENCE [LARGE SCALE GENOMIC DNA]</scope>
    <source>
        <strain evidence="4">Ya'a_city_454_Pm</strain>
        <tissue evidence="4">Whole body</tissue>
    </source>
</reference>
<accession>A0A194QLW0</accession>
<feature type="transmembrane region" description="Helical" evidence="2">
    <location>
        <begin position="599"/>
        <end position="619"/>
    </location>
</feature>
<feature type="transmembrane region" description="Helical" evidence="2">
    <location>
        <begin position="697"/>
        <end position="720"/>
    </location>
</feature>
<dbReference type="Proteomes" id="UP000053240">
    <property type="component" value="Unassembled WGS sequence"/>
</dbReference>
<feature type="transmembrane region" description="Helical" evidence="2">
    <location>
        <begin position="843"/>
        <end position="866"/>
    </location>
</feature>
<feature type="compositionally biased region" description="Low complexity" evidence="1">
    <location>
        <begin position="74"/>
        <end position="89"/>
    </location>
</feature>
<evidence type="ECO:0000313" key="5">
    <source>
        <dbReference type="Proteomes" id="UP000053240"/>
    </source>
</evidence>
<feature type="compositionally biased region" description="Polar residues" evidence="1">
    <location>
        <begin position="28"/>
        <end position="40"/>
    </location>
</feature>
<name>A0A194QLW0_PAPMA</name>
<feature type="transmembrane region" description="Helical" evidence="2">
    <location>
        <begin position="626"/>
        <end position="646"/>
    </location>
</feature>
<keyword evidence="2" id="KW-0812">Transmembrane</keyword>
<feature type="compositionally biased region" description="Gly residues" evidence="1">
    <location>
        <begin position="198"/>
        <end position="213"/>
    </location>
</feature>
<protein>
    <submittedName>
        <fullName evidence="4">Ankyrin repeat domain-containing protein 11</fullName>
    </submittedName>
</protein>
<feature type="compositionally biased region" description="Polar residues" evidence="1">
    <location>
        <begin position="220"/>
        <end position="234"/>
    </location>
</feature>
<feature type="compositionally biased region" description="Polar residues" evidence="1">
    <location>
        <begin position="277"/>
        <end position="287"/>
    </location>
</feature>
<feature type="compositionally biased region" description="Basic and acidic residues" evidence="1">
    <location>
        <begin position="307"/>
        <end position="320"/>
    </location>
</feature>
<keyword evidence="5" id="KW-1185">Reference proteome</keyword>
<feature type="region of interest" description="Disordered" evidence="1">
    <location>
        <begin position="1"/>
        <end position="326"/>
    </location>
</feature>
<dbReference type="InterPro" id="IPR056704">
    <property type="entry name" value="DUF7802"/>
</dbReference>
<dbReference type="InParanoid" id="A0A194QLW0"/>
<dbReference type="PANTHER" id="PTHR35982">
    <property type="entry name" value="AGAP005361-PA"/>
    <property type="match status" value="1"/>
</dbReference>
<dbReference type="AlphaFoldDB" id="A0A194QLW0"/>
<dbReference type="PANTHER" id="PTHR35982:SF1">
    <property type="entry name" value="SPIROCYCLASE, AVEC FAMILY"/>
    <property type="match status" value="1"/>
</dbReference>
<dbReference type="Pfam" id="PF25085">
    <property type="entry name" value="DUF7802"/>
    <property type="match status" value="1"/>
</dbReference>
<organism evidence="4 5">
    <name type="scientific">Papilio machaon</name>
    <name type="common">Old World swallowtail butterfly</name>
    <dbReference type="NCBI Taxonomy" id="76193"/>
    <lineage>
        <taxon>Eukaryota</taxon>
        <taxon>Metazoa</taxon>
        <taxon>Ecdysozoa</taxon>
        <taxon>Arthropoda</taxon>
        <taxon>Hexapoda</taxon>
        <taxon>Insecta</taxon>
        <taxon>Pterygota</taxon>
        <taxon>Neoptera</taxon>
        <taxon>Endopterygota</taxon>
        <taxon>Lepidoptera</taxon>
        <taxon>Glossata</taxon>
        <taxon>Ditrysia</taxon>
        <taxon>Papilionoidea</taxon>
        <taxon>Papilionidae</taxon>
        <taxon>Papilioninae</taxon>
        <taxon>Papilio</taxon>
    </lineage>
</organism>